<keyword evidence="1" id="KW-0749">Sporulation</keyword>
<dbReference type="GO" id="GO:0030435">
    <property type="term" value="P:sporulation resulting in formation of a cellular spore"/>
    <property type="evidence" value="ECO:0007669"/>
    <property type="project" value="UniProtKB-KW"/>
</dbReference>
<feature type="region of interest" description="Disordered" evidence="4">
    <location>
        <begin position="117"/>
        <end position="136"/>
    </location>
</feature>
<dbReference type="Pfam" id="PF07875">
    <property type="entry name" value="Coat_F"/>
    <property type="match status" value="1"/>
</dbReference>
<dbReference type="EMBL" id="JACHXK010000006">
    <property type="protein sequence ID" value="MBB3111020.1"/>
    <property type="molecule type" value="Genomic_DNA"/>
</dbReference>
<proteinExistence type="inferred from homology"/>
<reference evidence="5 6" key="1">
    <citation type="submission" date="2020-08" db="EMBL/GenBank/DDBJ databases">
        <title>Genomic Encyclopedia of Type Strains, Phase III (KMG-III): the genomes of soil and plant-associated and newly described type strains.</title>
        <authorList>
            <person name="Whitman W."/>
        </authorList>
    </citation>
    <scope>NUCLEOTIDE SEQUENCE [LARGE SCALE GENOMIC DNA]</scope>
    <source>
        <strain evidence="5 6">CECT 5862</strain>
    </source>
</reference>
<sequence>MNMQQADPIKMDYLDPANALNMPEMADMTFAMDFLSRVKEGVRNLSVALTESVSPDLRALLRTQLRQGIALHQEISELMIRKKWFHPYGLKEQFQLDMLSLQNTLEISKQRFFPDDTSRKGMFDRTPDAHMGGSEA</sequence>
<evidence type="ECO:0000256" key="4">
    <source>
        <dbReference type="SAM" id="MobiDB-lite"/>
    </source>
</evidence>
<feature type="compositionally biased region" description="Basic and acidic residues" evidence="4">
    <location>
        <begin position="117"/>
        <end position="128"/>
    </location>
</feature>
<gene>
    <name evidence="5" type="ORF">FHS18_003088</name>
</gene>
<accession>A0A7W5AYC6</accession>
<dbReference type="PANTHER" id="PTHR39183">
    <property type="entry name" value="SPORE COAT PROTEIN F-LIKE PROTEIN YHCQ"/>
    <property type="match status" value="1"/>
</dbReference>
<dbReference type="Gene3D" id="1.20.1260.10">
    <property type="match status" value="1"/>
</dbReference>
<keyword evidence="5" id="KW-0167">Capsid protein</keyword>
<evidence type="ECO:0000313" key="6">
    <source>
        <dbReference type="Proteomes" id="UP000570361"/>
    </source>
</evidence>
<dbReference type="InterPro" id="IPR012347">
    <property type="entry name" value="Ferritin-like"/>
</dbReference>
<dbReference type="AlphaFoldDB" id="A0A7W5AYC6"/>
<comment type="similarity">
    <text evidence="3">Belongs to the CotF family.</text>
</comment>
<comment type="caution">
    <text evidence="5">The sequence shown here is derived from an EMBL/GenBank/DDBJ whole genome shotgun (WGS) entry which is preliminary data.</text>
</comment>
<dbReference type="Proteomes" id="UP000570361">
    <property type="component" value="Unassembled WGS sequence"/>
</dbReference>
<name>A0A7W5AYC6_9BACL</name>
<comment type="subcellular location">
    <subcellularLocation>
        <location evidence="2">Spore coat</location>
    </subcellularLocation>
</comment>
<keyword evidence="5" id="KW-0946">Virion</keyword>
<organism evidence="5 6">
    <name type="scientific">Paenibacillus phyllosphaerae</name>
    <dbReference type="NCBI Taxonomy" id="274593"/>
    <lineage>
        <taxon>Bacteria</taxon>
        <taxon>Bacillati</taxon>
        <taxon>Bacillota</taxon>
        <taxon>Bacilli</taxon>
        <taxon>Bacillales</taxon>
        <taxon>Paenibacillaceae</taxon>
        <taxon>Paenibacillus</taxon>
    </lineage>
</organism>
<evidence type="ECO:0000313" key="5">
    <source>
        <dbReference type="EMBL" id="MBB3111020.1"/>
    </source>
</evidence>
<evidence type="ECO:0000256" key="1">
    <source>
        <dbReference type="ARBA" id="ARBA00022969"/>
    </source>
</evidence>
<evidence type="ECO:0000256" key="3">
    <source>
        <dbReference type="ARBA" id="ARBA00024344"/>
    </source>
</evidence>
<evidence type="ECO:0000256" key="2">
    <source>
        <dbReference type="ARBA" id="ARBA00024325"/>
    </source>
</evidence>
<dbReference type="PANTHER" id="PTHR39183:SF1">
    <property type="entry name" value="SPORE COAT PROTEIN F-LIKE PROTEIN YHCQ"/>
    <property type="match status" value="1"/>
</dbReference>
<protein>
    <submittedName>
        <fullName evidence="5">Spore coat protein CotF</fullName>
    </submittedName>
</protein>
<keyword evidence="6" id="KW-1185">Reference proteome</keyword>
<dbReference type="InterPro" id="IPR012851">
    <property type="entry name" value="Spore_coat_CotF-like"/>
</dbReference>